<keyword evidence="6" id="KW-1185">Reference proteome</keyword>
<evidence type="ECO:0000259" key="4">
    <source>
        <dbReference type="PROSITE" id="PS01124"/>
    </source>
</evidence>
<dbReference type="PANTHER" id="PTHR43130">
    <property type="entry name" value="ARAC-FAMILY TRANSCRIPTIONAL REGULATOR"/>
    <property type="match status" value="1"/>
</dbReference>
<name>A0A810MT76_9ACTN</name>
<dbReference type="Pfam" id="PF12833">
    <property type="entry name" value="HTH_18"/>
    <property type="match status" value="1"/>
</dbReference>
<feature type="region of interest" description="Disordered" evidence="3">
    <location>
        <begin position="349"/>
        <end position="382"/>
    </location>
</feature>
<evidence type="ECO:0000256" key="2">
    <source>
        <dbReference type="ARBA" id="ARBA00023163"/>
    </source>
</evidence>
<keyword evidence="1" id="KW-0805">Transcription regulation</keyword>
<dbReference type="PROSITE" id="PS01124">
    <property type="entry name" value="HTH_ARAC_FAMILY_2"/>
    <property type="match status" value="1"/>
</dbReference>
<dbReference type="GO" id="GO:0003700">
    <property type="term" value="F:DNA-binding transcription factor activity"/>
    <property type="evidence" value="ECO:0007669"/>
    <property type="project" value="InterPro"/>
</dbReference>
<gene>
    <name evidence="5" type="ORF">Prubr_12720</name>
</gene>
<evidence type="ECO:0000313" key="5">
    <source>
        <dbReference type="EMBL" id="BCJ64251.1"/>
    </source>
</evidence>
<dbReference type="GO" id="GO:0043565">
    <property type="term" value="F:sequence-specific DNA binding"/>
    <property type="evidence" value="ECO:0007669"/>
    <property type="project" value="InterPro"/>
</dbReference>
<dbReference type="AlphaFoldDB" id="A0A810MT76"/>
<dbReference type="CDD" id="cd03137">
    <property type="entry name" value="GATase1_AraC_1"/>
    <property type="match status" value="1"/>
</dbReference>
<dbReference type="Proteomes" id="UP000680866">
    <property type="component" value="Chromosome"/>
</dbReference>
<dbReference type="InterPro" id="IPR009057">
    <property type="entry name" value="Homeodomain-like_sf"/>
</dbReference>
<dbReference type="SUPFAM" id="SSF46689">
    <property type="entry name" value="Homeodomain-like"/>
    <property type="match status" value="2"/>
</dbReference>
<sequence length="439" mass="47060">MRNNQAMTVANEARRNGSDPARPVADPARPAAGPGSAPHRVVVLALDEVVGLDLGTPAQVFCTARTLVGNTDLYTVTTCTRDGAPVRSTAGYRVLPDHGLAALATADTVVVPGIHGGPPLTEGTLDPELTDALRAAHERGTRIMSICTGAFALAAAGLLDGRPATTHWAYAARFRDHFPSVRLDPEVLFVDDGDILTSAGVAAGIDLCLHVIRTDHGSEVANRSARRCVMPPWRDGGQAQYIERPVPVGDDTTTAPTRTWLLQRLDDPPSLRAMAAHANMSVRTFTRRFREETGVSPARWLLRHRTDHARLLLETTELSVDQVARQAGFGTATSLRQHLHGSIGVAPTTYRRTFRPPEGLRPGATTEAASPPPEPVQRDSAIGTLPPTFARLVHSQPVTADGDTPSHAGPHDHGGRWVVSWVSPRALWPACRPRPVPPT</sequence>
<reference evidence="5" key="1">
    <citation type="submission" date="2020-08" db="EMBL/GenBank/DDBJ databases">
        <title>Whole genome shotgun sequence of Polymorphospora rubra NBRC 101157.</title>
        <authorList>
            <person name="Komaki H."/>
            <person name="Tamura T."/>
        </authorList>
    </citation>
    <scope>NUCLEOTIDE SEQUENCE</scope>
    <source>
        <strain evidence="5">NBRC 101157</strain>
    </source>
</reference>
<dbReference type="EMBL" id="AP023359">
    <property type="protein sequence ID" value="BCJ64251.1"/>
    <property type="molecule type" value="Genomic_DNA"/>
</dbReference>
<evidence type="ECO:0000256" key="3">
    <source>
        <dbReference type="SAM" id="MobiDB-lite"/>
    </source>
</evidence>
<dbReference type="KEGG" id="pry:Prubr_12720"/>
<dbReference type="InterPro" id="IPR002818">
    <property type="entry name" value="DJ-1/PfpI"/>
</dbReference>
<dbReference type="InterPro" id="IPR029062">
    <property type="entry name" value="Class_I_gatase-like"/>
</dbReference>
<dbReference type="Gene3D" id="3.40.50.880">
    <property type="match status" value="1"/>
</dbReference>
<feature type="domain" description="HTH araC/xylS-type" evidence="4">
    <location>
        <begin position="255"/>
        <end position="353"/>
    </location>
</feature>
<feature type="region of interest" description="Disordered" evidence="3">
    <location>
        <begin position="1"/>
        <end position="37"/>
    </location>
</feature>
<evidence type="ECO:0000313" key="6">
    <source>
        <dbReference type="Proteomes" id="UP000680866"/>
    </source>
</evidence>
<dbReference type="SMART" id="SM00342">
    <property type="entry name" value="HTH_ARAC"/>
    <property type="match status" value="1"/>
</dbReference>
<dbReference type="InterPro" id="IPR052158">
    <property type="entry name" value="INH-QAR"/>
</dbReference>
<dbReference type="SUPFAM" id="SSF52317">
    <property type="entry name" value="Class I glutamine amidotransferase-like"/>
    <property type="match status" value="1"/>
</dbReference>
<accession>A0A810MT76</accession>
<dbReference type="PANTHER" id="PTHR43130:SF3">
    <property type="entry name" value="HTH-TYPE TRANSCRIPTIONAL REGULATOR RV1931C"/>
    <property type="match status" value="1"/>
</dbReference>
<dbReference type="Gene3D" id="1.10.10.60">
    <property type="entry name" value="Homeodomain-like"/>
    <property type="match status" value="1"/>
</dbReference>
<proteinExistence type="predicted"/>
<organism evidence="5 6">
    <name type="scientific">Polymorphospora rubra</name>
    <dbReference type="NCBI Taxonomy" id="338584"/>
    <lineage>
        <taxon>Bacteria</taxon>
        <taxon>Bacillati</taxon>
        <taxon>Actinomycetota</taxon>
        <taxon>Actinomycetes</taxon>
        <taxon>Micromonosporales</taxon>
        <taxon>Micromonosporaceae</taxon>
        <taxon>Polymorphospora</taxon>
    </lineage>
</organism>
<protein>
    <recommendedName>
        <fullName evidence="4">HTH araC/xylS-type domain-containing protein</fullName>
    </recommendedName>
</protein>
<dbReference type="Pfam" id="PF01965">
    <property type="entry name" value="DJ-1_PfpI"/>
    <property type="match status" value="1"/>
</dbReference>
<keyword evidence="2" id="KW-0804">Transcription</keyword>
<feature type="compositionally biased region" description="Low complexity" evidence="3">
    <location>
        <begin position="18"/>
        <end position="37"/>
    </location>
</feature>
<evidence type="ECO:0000256" key="1">
    <source>
        <dbReference type="ARBA" id="ARBA00023015"/>
    </source>
</evidence>
<dbReference type="InterPro" id="IPR018060">
    <property type="entry name" value="HTH_AraC"/>
</dbReference>